<evidence type="ECO:0000313" key="2">
    <source>
        <dbReference type="EMBL" id="QQE90235.1"/>
    </source>
</evidence>
<name>A0AAP9YGX1_9GAMM</name>
<evidence type="ECO:0000256" key="1">
    <source>
        <dbReference type="SAM" id="MobiDB-lite"/>
    </source>
</evidence>
<sequence length="112" mass="12732">MSTFAVFGMTEHYAREEARKKTPTVVGKIELTEQQWLAAVEARSQKTMNSARVVQLSHLFDAPQFAEQYIELLRKAGKARDLKIRAKVKLDKPATTTRTKKKAPSAEWRDVA</sequence>
<dbReference type="RefSeq" id="WP_198867634.1">
    <property type="nucleotide sequence ID" value="NZ_CP066310.1"/>
</dbReference>
<gene>
    <name evidence="2" type="ORF">GKQ51_08050</name>
</gene>
<protein>
    <submittedName>
        <fullName evidence="2">Uncharacterized protein</fullName>
    </submittedName>
</protein>
<accession>A0AAP9YGX1</accession>
<reference evidence="2 3" key="1">
    <citation type="submission" date="2020-12" db="EMBL/GenBank/DDBJ databases">
        <title>Genomic Analysis and Response surface optimization of nitrogen-fixing conditions for A. chroococcum strain HR1, Isolation from rhizosphere soil.</title>
        <authorList>
            <person name="Li J."/>
            <person name="Yang H."/>
            <person name="Liu H."/>
            <person name="Wang C."/>
            <person name="Tian Y."/>
            <person name="Lu X.Y."/>
        </authorList>
    </citation>
    <scope>NUCLEOTIDE SEQUENCE [LARGE SCALE GENOMIC DNA]</scope>
    <source>
        <strain evidence="2 3">HR1</strain>
    </source>
</reference>
<dbReference type="AlphaFoldDB" id="A0AAP9YGX1"/>
<proteinExistence type="predicted"/>
<dbReference type="EMBL" id="CP066310">
    <property type="protein sequence ID" value="QQE90235.1"/>
    <property type="molecule type" value="Genomic_DNA"/>
</dbReference>
<evidence type="ECO:0000313" key="3">
    <source>
        <dbReference type="Proteomes" id="UP000596192"/>
    </source>
</evidence>
<feature type="region of interest" description="Disordered" evidence="1">
    <location>
        <begin position="91"/>
        <end position="112"/>
    </location>
</feature>
<organism evidence="2 3">
    <name type="scientific">Azotobacter chroococcum</name>
    <dbReference type="NCBI Taxonomy" id="353"/>
    <lineage>
        <taxon>Bacteria</taxon>
        <taxon>Pseudomonadati</taxon>
        <taxon>Pseudomonadota</taxon>
        <taxon>Gammaproteobacteria</taxon>
        <taxon>Pseudomonadales</taxon>
        <taxon>Pseudomonadaceae</taxon>
        <taxon>Azotobacter</taxon>
    </lineage>
</organism>
<dbReference type="Proteomes" id="UP000596192">
    <property type="component" value="Chromosome"/>
</dbReference>